<dbReference type="RefSeq" id="WP_220589633.1">
    <property type="nucleotide sequence ID" value="NZ_RKLQ01000003.1"/>
</dbReference>
<dbReference type="EMBL" id="RKLQ01000003">
    <property type="protein sequence ID" value="MBX0305399.1"/>
    <property type="molecule type" value="Genomic_DNA"/>
</dbReference>
<dbReference type="AlphaFoldDB" id="A0A8J8CAM3"/>
<comment type="caution">
    <text evidence="3">The sequence shown here is derived from an EMBL/GenBank/DDBJ whole genome shotgun (WGS) entry which is preliminary data.</text>
</comment>
<evidence type="ECO:0000313" key="3">
    <source>
        <dbReference type="EMBL" id="MBX0305399.1"/>
    </source>
</evidence>
<protein>
    <recommendedName>
        <fullName evidence="2">DUF7992 domain-containing protein</fullName>
    </recommendedName>
</protein>
<accession>A0A8J8CAM3</accession>
<feature type="domain" description="DUF7992" evidence="2">
    <location>
        <begin position="3"/>
        <end position="138"/>
    </location>
</feature>
<organism evidence="3 4">
    <name type="scientific">Haloarcula salinisoli</name>
    <dbReference type="NCBI Taxonomy" id="2487746"/>
    <lineage>
        <taxon>Archaea</taxon>
        <taxon>Methanobacteriati</taxon>
        <taxon>Methanobacteriota</taxon>
        <taxon>Stenosarchaea group</taxon>
        <taxon>Halobacteria</taxon>
        <taxon>Halobacteriales</taxon>
        <taxon>Haloarculaceae</taxon>
        <taxon>Haloarcula</taxon>
    </lineage>
</organism>
<evidence type="ECO:0000313" key="4">
    <source>
        <dbReference type="Proteomes" id="UP000783863"/>
    </source>
</evidence>
<dbReference type="Pfam" id="PF25955">
    <property type="entry name" value="DUF7992"/>
    <property type="match status" value="1"/>
</dbReference>
<keyword evidence="4" id="KW-1185">Reference proteome</keyword>
<sequence>MTLEVSVPDPPAQSEGAPGMGYNDVEPPEADASDDYHRDDIEAALAAGAWVDGFEAWAAQTELEESEFRLLERHGLVDGLDFFWDPASEAVAYHAPTLSDDAREALHGNAADVVDAELKSLGEHVSETLSEAYLVREDGRVRFVTEE</sequence>
<feature type="region of interest" description="Disordered" evidence="1">
    <location>
        <begin position="1"/>
        <end position="34"/>
    </location>
</feature>
<dbReference type="InterPro" id="IPR058305">
    <property type="entry name" value="DUF7992"/>
</dbReference>
<dbReference type="Proteomes" id="UP000783863">
    <property type="component" value="Unassembled WGS sequence"/>
</dbReference>
<evidence type="ECO:0000259" key="2">
    <source>
        <dbReference type="Pfam" id="PF25955"/>
    </source>
</evidence>
<evidence type="ECO:0000256" key="1">
    <source>
        <dbReference type="SAM" id="MobiDB-lite"/>
    </source>
</evidence>
<gene>
    <name evidence="3" type="ORF">EGD98_17200</name>
</gene>
<name>A0A8J8CAM3_9EURY</name>
<reference evidence="3" key="1">
    <citation type="submission" date="2021-06" db="EMBL/GenBank/DDBJ databases">
        <title>Halomicroarcula sp. F24A a new haloarchaeum isolated from saline soil.</title>
        <authorList>
            <person name="Duran-Viseras A."/>
            <person name="Sanchez-Porro C."/>
            <person name="Ventosa A."/>
        </authorList>
    </citation>
    <scope>NUCLEOTIDE SEQUENCE</scope>
    <source>
        <strain evidence="3">F24A</strain>
    </source>
</reference>
<proteinExistence type="predicted"/>